<protein>
    <submittedName>
        <fullName evidence="2">Glycosyltransferase family 2 protein</fullName>
    </submittedName>
</protein>
<dbReference type="Pfam" id="PF00535">
    <property type="entry name" value="Glycos_transf_2"/>
    <property type="match status" value="1"/>
</dbReference>
<dbReference type="RefSeq" id="WP_141608418.1">
    <property type="nucleotide sequence ID" value="NZ_VIGC02000002.1"/>
</dbReference>
<dbReference type="AlphaFoldDB" id="A0A540VLQ6"/>
<dbReference type="InterPro" id="IPR001173">
    <property type="entry name" value="Glyco_trans_2-like"/>
</dbReference>
<proteinExistence type="predicted"/>
<dbReference type="InterPro" id="IPR029044">
    <property type="entry name" value="Nucleotide-diphossugar_trans"/>
</dbReference>
<evidence type="ECO:0000313" key="2">
    <source>
        <dbReference type="EMBL" id="TQE97691.1"/>
    </source>
</evidence>
<reference evidence="2 3" key="1">
    <citation type="submission" date="2019-06" db="EMBL/GenBank/DDBJ databases">
        <title>Genome sequence of Litorilinea aerophila BAA-2444.</title>
        <authorList>
            <person name="Maclea K.S."/>
            <person name="Maurais E.G."/>
            <person name="Iannazzi L.C."/>
        </authorList>
    </citation>
    <scope>NUCLEOTIDE SEQUENCE [LARGE SCALE GENOMIC DNA]</scope>
    <source>
        <strain evidence="2 3">ATCC BAA-2444</strain>
    </source>
</reference>
<dbReference type="InParanoid" id="A0A540VLQ6"/>
<dbReference type="Proteomes" id="UP000317371">
    <property type="component" value="Unassembled WGS sequence"/>
</dbReference>
<dbReference type="GO" id="GO:0016740">
    <property type="term" value="F:transferase activity"/>
    <property type="evidence" value="ECO:0007669"/>
    <property type="project" value="UniProtKB-KW"/>
</dbReference>
<evidence type="ECO:0000259" key="1">
    <source>
        <dbReference type="Pfam" id="PF00535"/>
    </source>
</evidence>
<keyword evidence="2" id="KW-0808">Transferase</keyword>
<name>A0A540VLQ6_9CHLR</name>
<dbReference type="PANTHER" id="PTHR43179:SF7">
    <property type="entry name" value="RHAMNOSYLTRANSFERASE WBBL"/>
    <property type="match status" value="1"/>
</dbReference>
<gene>
    <name evidence="2" type="ORF">FKZ61_02135</name>
</gene>
<keyword evidence="3" id="KW-1185">Reference proteome</keyword>
<organism evidence="2 3">
    <name type="scientific">Litorilinea aerophila</name>
    <dbReference type="NCBI Taxonomy" id="1204385"/>
    <lineage>
        <taxon>Bacteria</taxon>
        <taxon>Bacillati</taxon>
        <taxon>Chloroflexota</taxon>
        <taxon>Caldilineae</taxon>
        <taxon>Caldilineales</taxon>
        <taxon>Caldilineaceae</taxon>
        <taxon>Litorilinea</taxon>
    </lineage>
</organism>
<dbReference type="EMBL" id="VIGC01000002">
    <property type="protein sequence ID" value="TQE97691.1"/>
    <property type="molecule type" value="Genomic_DNA"/>
</dbReference>
<comment type="caution">
    <text evidence="2">The sequence shown here is derived from an EMBL/GenBank/DDBJ whole genome shotgun (WGS) entry which is preliminary data.</text>
</comment>
<feature type="domain" description="Glycosyltransferase 2-like" evidence="1">
    <location>
        <begin position="5"/>
        <end position="79"/>
    </location>
</feature>
<accession>A0A540VLQ6</accession>
<evidence type="ECO:0000313" key="3">
    <source>
        <dbReference type="Proteomes" id="UP000317371"/>
    </source>
</evidence>
<dbReference type="Gene3D" id="3.90.550.10">
    <property type="entry name" value="Spore Coat Polysaccharide Biosynthesis Protein SpsA, Chain A"/>
    <property type="match status" value="1"/>
</dbReference>
<dbReference type="OrthoDB" id="9816564at2"/>
<sequence>MHIGVILVNYNTRELLRRSLASVFASAAAGGLPSPQVVVVDNASQDGSAAMVAECFPQVRLVASPQNLGYTRGNNLGLRLLGFDIPTEAPLPPTPASTPPPDAVLLLNPDAELVEDALGQLAGFLQHTPDAGACGAHLRYGDGRFQHGAFRFPSLAQVALDFFPLTGLPGAHRLHHSRLNGRYPARLWQGRAPFPVDFVLGAAWMVRGEALRTVGGLDEGYFMYCEEMDWCLRLAQAGWRTYAVPTARVIHHEGQSSRQVRWHAYEQLWRSRLRFYRKHRQHYPPGHLAAVWTLVRLGLWWRRRQILGAFAAGELDGSQTAAALSAFTHIVRMGQP</sequence>
<dbReference type="SUPFAM" id="SSF53448">
    <property type="entry name" value="Nucleotide-diphospho-sugar transferases"/>
    <property type="match status" value="1"/>
</dbReference>
<dbReference type="PANTHER" id="PTHR43179">
    <property type="entry name" value="RHAMNOSYLTRANSFERASE WBBL"/>
    <property type="match status" value="1"/>
</dbReference>
<dbReference type="CDD" id="cd04186">
    <property type="entry name" value="GT_2_like_c"/>
    <property type="match status" value="1"/>
</dbReference>